<dbReference type="PANTHER" id="PTHR39344">
    <property type="entry name" value="UPF0182 PROTEIN SLL1060"/>
    <property type="match status" value="1"/>
</dbReference>
<comment type="subcellular location">
    <subcellularLocation>
        <location evidence="5">Cell membrane</location>
        <topology evidence="5">Multi-pass membrane protein</topology>
    </subcellularLocation>
</comment>
<feature type="transmembrane region" description="Helical" evidence="5">
    <location>
        <begin position="96"/>
        <end position="118"/>
    </location>
</feature>
<dbReference type="NCBIfam" id="NF000825">
    <property type="entry name" value="PRK00068.1"/>
    <property type="match status" value="1"/>
</dbReference>
<dbReference type="InterPro" id="IPR005372">
    <property type="entry name" value="UPF0182"/>
</dbReference>
<accession>A0A1I1B7C9</accession>
<keyword evidence="2 5" id="KW-0812">Transmembrane</keyword>
<feature type="transmembrane region" description="Helical" evidence="5">
    <location>
        <begin position="209"/>
        <end position="232"/>
    </location>
</feature>
<evidence type="ECO:0000256" key="4">
    <source>
        <dbReference type="ARBA" id="ARBA00023136"/>
    </source>
</evidence>
<keyword evidence="3 5" id="KW-1133">Transmembrane helix</keyword>
<feature type="transmembrane region" description="Helical" evidence="5">
    <location>
        <begin position="50"/>
        <end position="70"/>
    </location>
</feature>
<evidence type="ECO:0000256" key="5">
    <source>
        <dbReference type="HAMAP-Rule" id="MF_01600"/>
    </source>
</evidence>
<sequence length="912" mass="105749">MKKKKYFLLSIFIFIALVMFFLNNIANFVINIQWFSNLGYLSVYFTKLKAVLKLMIPLFLISFIFIYFYYKSLRKSFIKTNHIHEISSSRKKTEKIIFLVSNCAVSFILAYSTAMRYWSTILQFSNSKNFDVKDYIFNKDVSFYIFKLPLIQSILNTLIIFVIVLIVITFIFYGLFLVKDNISSIEFTDHKSKVKHLKGKLTNLAGRQLAVLFLIGLIFIALNFVLKTYYLVYSPRGIAFGASYTDVKVTLLFYRVIAIICLCMAIIVFLNVRKHNFKPVFISIALVVILLVAENLTSLGVQRFIVKANEMELEKPYLNYNIEMTRKGFNVENIESRDFDVKNDLTKNGLKDNKDIFENLKINSVSPTLSFYNQVQVIRYYYNFNDIDVDRYNINGNYNQVFIAPREINIDAIEPNTWINKHLKYTHGYGVVMNKVNSVSEQGQPNFIMKDIPVENNTNIEIENPRIYFGENTDYYAITNTKTDEFDAPKGGENQTNRYDGKDGVKLNFANKVLFALKEKDINILLSNDITSDSKLIMRRNIMERVESIAPFLKYDTDPYTVINNGKLYWIIDAYTTSNKYPFSEPYNGINYMRNSVKVIVDAYDGTTDFYVVDNTDPIIKCYEDIFNGLFKDVSEMPKGFKEHFKYPQEMFSLQSKVLEKYHMTDPYIFFNGEDLWQISKNGLNLTDSETKDDEQKNNEVPYVVTRLPGEDKTEMVMLNYFNMRSKQNMVSIFAAKMDGDDYGKLILYKFPPQKTIYSPMLFNNTIRQDDYISKEIKLWQSNNSDVILGETIIIPIQNSLLYIEPLYIVANNSSGIPEMKRVIMYNGNKVVIEENIEKAIESLFGASDKQPGKENANESQQSTPEDGSIENNEVKKAKDLFNKALEAQKSGDWSKYGEYINELGKILNNIN</sequence>
<dbReference type="Pfam" id="PF03699">
    <property type="entry name" value="UPF0182"/>
    <property type="match status" value="1"/>
</dbReference>
<dbReference type="EMBL" id="FOKI01000073">
    <property type="protein sequence ID" value="SFB46161.1"/>
    <property type="molecule type" value="Genomic_DNA"/>
</dbReference>
<protein>
    <recommendedName>
        <fullName evidence="5">UPF0182 protein SAMN04488528_10734</fullName>
    </recommendedName>
</protein>
<evidence type="ECO:0000256" key="1">
    <source>
        <dbReference type="ARBA" id="ARBA00022475"/>
    </source>
</evidence>
<keyword evidence="1 5" id="KW-1003">Cell membrane</keyword>
<keyword evidence="8" id="KW-1185">Reference proteome</keyword>
<feature type="transmembrane region" description="Helical" evidence="5">
    <location>
        <begin position="154"/>
        <end position="178"/>
    </location>
</feature>
<evidence type="ECO:0000313" key="8">
    <source>
        <dbReference type="Proteomes" id="UP000198619"/>
    </source>
</evidence>
<dbReference type="PANTHER" id="PTHR39344:SF1">
    <property type="entry name" value="UPF0182 PROTEIN SLL1060"/>
    <property type="match status" value="1"/>
</dbReference>
<reference evidence="7 8" key="1">
    <citation type="submission" date="2016-10" db="EMBL/GenBank/DDBJ databases">
        <authorList>
            <person name="de Groot N.N."/>
        </authorList>
    </citation>
    <scope>NUCLEOTIDE SEQUENCE [LARGE SCALE GENOMIC DNA]</scope>
    <source>
        <strain evidence="7 8">DSM 12271</strain>
    </source>
</reference>
<feature type="transmembrane region" description="Helical" evidence="5">
    <location>
        <begin position="279"/>
        <end position="301"/>
    </location>
</feature>
<evidence type="ECO:0000256" key="6">
    <source>
        <dbReference type="SAM" id="MobiDB-lite"/>
    </source>
</evidence>
<feature type="transmembrane region" description="Helical" evidence="5">
    <location>
        <begin position="252"/>
        <end position="272"/>
    </location>
</feature>
<dbReference type="RefSeq" id="WP_090043269.1">
    <property type="nucleotide sequence ID" value="NZ_FOKI01000073.1"/>
</dbReference>
<dbReference type="GO" id="GO:0005886">
    <property type="term" value="C:plasma membrane"/>
    <property type="evidence" value="ECO:0007669"/>
    <property type="project" value="UniProtKB-SubCell"/>
</dbReference>
<evidence type="ECO:0000256" key="3">
    <source>
        <dbReference type="ARBA" id="ARBA00022989"/>
    </source>
</evidence>
<dbReference type="GO" id="GO:0005576">
    <property type="term" value="C:extracellular region"/>
    <property type="evidence" value="ECO:0007669"/>
    <property type="project" value="TreeGrafter"/>
</dbReference>
<organism evidence="7 8">
    <name type="scientific">Clostridium frigidicarnis</name>
    <dbReference type="NCBI Taxonomy" id="84698"/>
    <lineage>
        <taxon>Bacteria</taxon>
        <taxon>Bacillati</taxon>
        <taxon>Bacillota</taxon>
        <taxon>Clostridia</taxon>
        <taxon>Eubacteriales</taxon>
        <taxon>Clostridiaceae</taxon>
        <taxon>Clostridium</taxon>
    </lineage>
</organism>
<dbReference type="OrthoDB" id="9763654at2"/>
<evidence type="ECO:0000313" key="7">
    <source>
        <dbReference type="EMBL" id="SFB46161.1"/>
    </source>
</evidence>
<dbReference type="STRING" id="84698.SAMN04488528_10734"/>
<comment type="similarity">
    <text evidence="5">Belongs to the UPF0182 family.</text>
</comment>
<dbReference type="AlphaFoldDB" id="A0A1I1B7C9"/>
<dbReference type="Proteomes" id="UP000198619">
    <property type="component" value="Unassembled WGS sequence"/>
</dbReference>
<name>A0A1I1B7C9_9CLOT</name>
<proteinExistence type="inferred from homology"/>
<feature type="region of interest" description="Disordered" evidence="6">
    <location>
        <begin position="848"/>
        <end position="874"/>
    </location>
</feature>
<keyword evidence="4 5" id="KW-0472">Membrane</keyword>
<feature type="compositionally biased region" description="Polar residues" evidence="6">
    <location>
        <begin position="858"/>
        <end position="872"/>
    </location>
</feature>
<evidence type="ECO:0000256" key="2">
    <source>
        <dbReference type="ARBA" id="ARBA00022692"/>
    </source>
</evidence>
<feature type="transmembrane region" description="Helical" evidence="5">
    <location>
        <begin position="7"/>
        <end position="30"/>
    </location>
</feature>
<gene>
    <name evidence="7" type="ORF">SAMN04488528_10734</name>
</gene>
<dbReference type="HAMAP" id="MF_01600">
    <property type="entry name" value="UPF0182"/>
    <property type="match status" value="1"/>
</dbReference>